<dbReference type="PROSITE" id="PS50887">
    <property type="entry name" value="GGDEF"/>
    <property type="match status" value="1"/>
</dbReference>
<evidence type="ECO:0000259" key="3">
    <source>
        <dbReference type="PROSITE" id="PS50883"/>
    </source>
</evidence>
<dbReference type="NCBIfam" id="TIGR00254">
    <property type="entry name" value="GGDEF"/>
    <property type="match status" value="1"/>
</dbReference>
<dbReference type="CDD" id="cd12915">
    <property type="entry name" value="PDC2_DGC_like"/>
    <property type="match status" value="1"/>
</dbReference>
<reference evidence="5 6" key="1">
    <citation type="submission" date="2018-12" db="EMBL/GenBank/DDBJ databases">
        <authorList>
            <person name="Yang Y."/>
        </authorList>
    </citation>
    <scope>NUCLEOTIDE SEQUENCE [LARGE SCALE GENOMIC DNA]</scope>
    <source>
        <strain evidence="5 6">GSF71</strain>
    </source>
</reference>
<gene>
    <name evidence="5" type="ORF">EJ913_05395</name>
</gene>
<dbReference type="InterPro" id="IPR029787">
    <property type="entry name" value="Nucleotide_cyclase"/>
</dbReference>
<dbReference type="Pfam" id="PF00990">
    <property type="entry name" value="GGDEF"/>
    <property type="match status" value="1"/>
</dbReference>
<dbReference type="InterPro" id="IPR043128">
    <property type="entry name" value="Rev_trsase/Diguanyl_cyclase"/>
</dbReference>
<dbReference type="SUPFAM" id="SSF55073">
    <property type="entry name" value="Nucleotide cyclase"/>
    <property type="match status" value="1"/>
</dbReference>
<accession>A0A3S0X134</accession>
<dbReference type="InterPro" id="IPR001633">
    <property type="entry name" value="EAL_dom"/>
</dbReference>
<dbReference type="PANTHER" id="PTHR44757">
    <property type="entry name" value="DIGUANYLATE CYCLASE DGCP"/>
    <property type="match status" value="1"/>
</dbReference>
<protein>
    <submittedName>
        <fullName evidence="5">EAL domain-containing protein</fullName>
    </submittedName>
</protein>
<dbReference type="PROSITE" id="PS50883">
    <property type="entry name" value="EAL"/>
    <property type="match status" value="1"/>
</dbReference>
<comment type="catalytic activity">
    <reaction evidence="1">
        <text>3',3'-c-di-GMP + H2O = 5'-phosphoguanylyl(3'-&gt;5')guanosine + H(+)</text>
        <dbReference type="Rhea" id="RHEA:24902"/>
        <dbReference type="ChEBI" id="CHEBI:15377"/>
        <dbReference type="ChEBI" id="CHEBI:15378"/>
        <dbReference type="ChEBI" id="CHEBI:58754"/>
        <dbReference type="ChEBI" id="CHEBI:58805"/>
        <dbReference type="EC" id="3.1.4.52"/>
    </reaction>
    <physiologicalReaction direction="left-to-right" evidence="1">
        <dbReference type="Rhea" id="RHEA:24903"/>
    </physiologicalReaction>
</comment>
<feature type="domain" description="GGDEF" evidence="4">
    <location>
        <begin position="403"/>
        <end position="536"/>
    </location>
</feature>
<dbReference type="RefSeq" id="WP_126995579.1">
    <property type="nucleotide sequence ID" value="NZ_JBNPXW010000006.1"/>
</dbReference>
<comment type="caution">
    <text evidence="5">The sequence shown here is derived from an EMBL/GenBank/DDBJ whole genome shotgun (WGS) entry which is preliminary data.</text>
</comment>
<feature type="domain" description="EAL" evidence="3">
    <location>
        <begin position="545"/>
        <end position="799"/>
    </location>
</feature>
<dbReference type="GO" id="GO:0071732">
    <property type="term" value="P:cellular response to nitric oxide"/>
    <property type="evidence" value="ECO:0007669"/>
    <property type="project" value="UniProtKB-ARBA"/>
</dbReference>
<dbReference type="CDD" id="cd01949">
    <property type="entry name" value="GGDEF"/>
    <property type="match status" value="1"/>
</dbReference>
<dbReference type="OrthoDB" id="7251575at2"/>
<dbReference type="Gene3D" id="3.30.450.20">
    <property type="entry name" value="PAS domain"/>
    <property type="match status" value="2"/>
</dbReference>
<evidence type="ECO:0000256" key="2">
    <source>
        <dbReference type="SAM" id="Phobius"/>
    </source>
</evidence>
<evidence type="ECO:0000313" key="5">
    <source>
        <dbReference type="EMBL" id="RUQ74487.1"/>
    </source>
</evidence>
<dbReference type="EMBL" id="RZIJ01000003">
    <property type="protein sequence ID" value="RUQ74487.1"/>
    <property type="molecule type" value="Genomic_DNA"/>
</dbReference>
<dbReference type="Proteomes" id="UP000280346">
    <property type="component" value="Unassembled WGS sequence"/>
</dbReference>
<feature type="transmembrane region" description="Helical" evidence="2">
    <location>
        <begin position="21"/>
        <end position="39"/>
    </location>
</feature>
<dbReference type="CDD" id="cd01948">
    <property type="entry name" value="EAL"/>
    <property type="match status" value="1"/>
</dbReference>
<dbReference type="SMART" id="SM00267">
    <property type="entry name" value="GGDEF"/>
    <property type="match status" value="1"/>
</dbReference>
<dbReference type="SMART" id="SM00052">
    <property type="entry name" value="EAL"/>
    <property type="match status" value="1"/>
</dbReference>
<dbReference type="Gene3D" id="3.30.70.270">
    <property type="match status" value="1"/>
</dbReference>
<sequence>MTSSTGDRGFAMAERKGSWGLNGLIVAFAALILAALWATTLNQIAHDRMVTKAAARQQAADLARAFDARLAERIERIDHGLKHIRREMAGGPGLVPGRLAEFAKVVTDSALIQIAVFDAQGRLVDSTLPHAKGDNFSDRDYYLAHRNPSAGGAEDRLLIGRPALGRISQRWTLHFSRRIESAEDGFLGVLMIAIDPFAFSHLADDLPIGEEGAVSIVGSDRAIRMIHTRRDDPLRRGWIGRELPGDRPQFDPTRPTADVVRLHSTIDARPFMVAYRWMDNQPLIVLVHLSETEIFGRVNERAEFLLTAVTGMSGIILLFAAGLAVLGRRQHRARLDLAAANHLLRENERVLEQRVAERTVALERSNRHVHTLAYHDTLTGLPNRTLFADRAAHALRGGARDARKLAILFLDLDQFKTVNDTLGHPVGDELLVAVAGRIRQAVRPADTVARMGGDEFVVIAEGIASANDAAHVAERIMAAVGTPLSLGGRPLNISLSIGIAVFPDDGGDVPTLLKNADTAMYAAKTAGRNTARFFSAAMSMAAEQRLGMELALRRALERQEFTLVYQPKIALASGRLCGVEALLRWRHPERGWVPPAEFIPFAEEIGLIEQLGAWVLDQACRAIAGWDDTRFGPLSIAVNVAAAQVNRGDLAAVVDGLTRQHRIDPGRLEIEVTETAVIADTDRALATLNRLRSLGVAVALDDFGTGYSSLMYLRRLDIDTIKIDRSFLMNAHVDSRDGEIVRLIIRMAQTLHLSVVAEGVETEEHVAFLKDAGCDMIQGYLVARPMPLADLQDWIAAGHSAGSRPPPKLTLVSR</sequence>
<dbReference type="FunFam" id="3.20.20.450:FF:000001">
    <property type="entry name" value="Cyclic di-GMP phosphodiesterase yahA"/>
    <property type="match status" value="1"/>
</dbReference>
<dbReference type="Pfam" id="PF00563">
    <property type="entry name" value="EAL"/>
    <property type="match status" value="1"/>
</dbReference>
<dbReference type="SUPFAM" id="SSF141868">
    <property type="entry name" value="EAL domain-like"/>
    <property type="match status" value="1"/>
</dbReference>
<dbReference type="CDD" id="cd12914">
    <property type="entry name" value="PDC1_DGC_like"/>
    <property type="match status" value="1"/>
</dbReference>
<feature type="transmembrane region" description="Helical" evidence="2">
    <location>
        <begin position="304"/>
        <end position="326"/>
    </location>
</feature>
<evidence type="ECO:0000313" key="6">
    <source>
        <dbReference type="Proteomes" id="UP000280346"/>
    </source>
</evidence>
<dbReference type="GO" id="GO:0071111">
    <property type="term" value="F:cyclic-guanylate-specific phosphodiesterase activity"/>
    <property type="evidence" value="ECO:0007669"/>
    <property type="project" value="UniProtKB-EC"/>
</dbReference>
<keyword evidence="2" id="KW-1133">Transmembrane helix</keyword>
<dbReference type="InterPro" id="IPR000160">
    <property type="entry name" value="GGDEF_dom"/>
</dbReference>
<dbReference type="PANTHER" id="PTHR44757:SF2">
    <property type="entry name" value="BIOFILM ARCHITECTURE MAINTENANCE PROTEIN MBAA"/>
    <property type="match status" value="1"/>
</dbReference>
<proteinExistence type="predicted"/>
<organism evidence="5 6">
    <name type="scientific">Azospirillum doebereinerae</name>
    <dbReference type="NCBI Taxonomy" id="92933"/>
    <lineage>
        <taxon>Bacteria</taxon>
        <taxon>Pseudomonadati</taxon>
        <taxon>Pseudomonadota</taxon>
        <taxon>Alphaproteobacteria</taxon>
        <taxon>Rhodospirillales</taxon>
        <taxon>Azospirillaceae</taxon>
        <taxon>Azospirillum</taxon>
    </lineage>
</organism>
<dbReference type="InterPro" id="IPR052155">
    <property type="entry name" value="Biofilm_reg_signaling"/>
</dbReference>
<dbReference type="InterPro" id="IPR035919">
    <property type="entry name" value="EAL_sf"/>
</dbReference>
<evidence type="ECO:0000256" key="1">
    <source>
        <dbReference type="ARBA" id="ARBA00051114"/>
    </source>
</evidence>
<dbReference type="FunFam" id="3.30.70.270:FF:000001">
    <property type="entry name" value="Diguanylate cyclase domain protein"/>
    <property type="match status" value="1"/>
</dbReference>
<dbReference type="AlphaFoldDB" id="A0A3S0X134"/>
<evidence type="ECO:0000259" key="4">
    <source>
        <dbReference type="PROSITE" id="PS50887"/>
    </source>
</evidence>
<keyword evidence="2" id="KW-0812">Transmembrane</keyword>
<name>A0A3S0X134_9PROT</name>
<keyword evidence="6" id="KW-1185">Reference proteome</keyword>
<keyword evidence="2" id="KW-0472">Membrane</keyword>
<dbReference type="Gene3D" id="3.20.20.450">
    <property type="entry name" value="EAL domain"/>
    <property type="match status" value="1"/>
</dbReference>